<dbReference type="EMBL" id="CAJNOJ010000134">
    <property type="protein sequence ID" value="CAF1178070.1"/>
    <property type="molecule type" value="Genomic_DNA"/>
</dbReference>
<reference evidence="3" key="1">
    <citation type="submission" date="2021-02" db="EMBL/GenBank/DDBJ databases">
        <authorList>
            <person name="Nowell W R."/>
        </authorList>
    </citation>
    <scope>NUCLEOTIDE SEQUENCE</scope>
</reference>
<accession>A0A815SZF7</accession>
<protein>
    <submittedName>
        <fullName evidence="3">Uncharacterized protein</fullName>
    </submittedName>
</protein>
<evidence type="ECO:0000313" key="4">
    <source>
        <dbReference type="Proteomes" id="UP000663828"/>
    </source>
</evidence>
<keyword evidence="1" id="KW-0812">Transmembrane</keyword>
<dbReference type="Proteomes" id="UP000663828">
    <property type="component" value="Unassembled WGS sequence"/>
</dbReference>
<proteinExistence type="predicted"/>
<keyword evidence="1" id="KW-1133">Transmembrane helix</keyword>
<organism evidence="3 4">
    <name type="scientific">Adineta ricciae</name>
    <name type="common">Rotifer</name>
    <dbReference type="NCBI Taxonomy" id="249248"/>
    <lineage>
        <taxon>Eukaryota</taxon>
        <taxon>Metazoa</taxon>
        <taxon>Spiralia</taxon>
        <taxon>Gnathifera</taxon>
        <taxon>Rotifera</taxon>
        <taxon>Eurotatoria</taxon>
        <taxon>Bdelloidea</taxon>
        <taxon>Adinetida</taxon>
        <taxon>Adinetidae</taxon>
        <taxon>Adineta</taxon>
    </lineage>
</organism>
<feature type="transmembrane region" description="Helical" evidence="1">
    <location>
        <begin position="46"/>
        <end position="67"/>
    </location>
</feature>
<evidence type="ECO:0000256" key="1">
    <source>
        <dbReference type="SAM" id="Phobius"/>
    </source>
</evidence>
<dbReference type="EMBL" id="CAJNOR010004345">
    <property type="protein sequence ID" value="CAF1495306.1"/>
    <property type="molecule type" value="Genomic_DNA"/>
</dbReference>
<comment type="caution">
    <text evidence="3">The sequence shown here is derived from an EMBL/GenBank/DDBJ whole genome shotgun (WGS) entry which is preliminary data.</text>
</comment>
<evidence type="ECO:0000313" key="2">
    <source>
        <dbReference type="EMBL" id="CAF1178070.1"/>
    </source>
</evidence>
<dbReference type="Proteomes" id="UP000663852">
    <property type="component" value="Unassembled WGS sequence"/>
</dbReference>
<sequence length="95" mass="10787">MTSQSSDLIPTDSITIVKTRKSYKFNNTSELKFPRIKLLWRSKLSILYLGIDLYVIGSTISTTSLVINLSTTTTTFEFCNVANCREVVLSYIPRK</sequence>
<evidence type="ECO:0000313" key="3">
    <source>
        <dbReference type="EMBL" id="CAF1495306.1"/>
    </source>
</evidence>
<keyword evidence="4" id="KW-1185">Reference proteome</keyword>
<name>A0A815SZF7_ADIRI</name>
<keyword evidence="1" id="KW-0472">Membrane</keyword>
<gene>
    <name evidence="2" type="ORF">EDS130_LOCUS24085</name>
    <name evidence="3" type="ORF">XAT740_LOCUS39327</name>
</gene>
<dbReference type="AlphaFoldDB" id="A0A815SZF7"/>